<evidence type="ECO:0000313" key="3">
    <source>
        <dbReference type="EMBL" id="SFN68520.1"/>
    </source>
</evidence>
<sequence length="75" mass="8773">MKKTFLVIFFTLLSTYVFAQKEAQEFPWSRAAKIMDADEAKASTRKKAERPSEADMKKPERRENTKEDTNNKKSK</sequence>
<keyword evidence="2" id="KW-0732">Signal</keyword>
<accession>A0A1I5B1M3</accession>
<keyword evidence="4" id="KW-1185">Reference proteome</keyword>
<feature type="chain" id="PRO_5010315200" evidence="2">
    <location>
        <begin position="20"/>
        <end position="75"/>
    </location>
</feature>
<protein>
    <submittedName>
        <fullName evidence="3">Uncharacterized protein</fullName>
    </submittedName>
</protein>
<dbReference type="OrthoDB" id="8565254at2"/>
<dbReference type="RefSeq" id="WP_074796397.1">
    <property type="nucleotide sequence ID" value="NZ_FOVJ01000002.1"/>
</dbReference>
<evidence type="ECO:0000313" key="4">
    <source>
        <dbReference type="Proteomes" id="UP000183107"/>
    </source>
</evidence>
<dbReference type="AlphaFoldDB" id="A0A1I5B1M3"/>
<dbReference type="EMBL" id="FOVJ01000002">
    <property type="protein sequence ID" value="SFN68520.1"/>
    <property type="molecule type" value="Genomic_DNA"/>
</dbReference>
<name>A0A1I5B1M3_9PROT</name>
<reference evidence="4" key="1">
    <citation type="submission" date="2016-10" db="EMBL/GenBank/DDBJ databases">
        <authorList>
            <person name="Varghese N."/>
        </authorList>
    </citation>
    <scope>NUCLEOTIDE SEQUENCE [LARGE SCALE GENOMIC DNA]</scope>
    <source>
        <strain evidence="4">Nsp8</strain>
    </source>
</reference>
<dbReference type="Proteomes" id="UP000183107">
    <property type="component" value="Unassembled WGS sequence"/>
</dbReference>
<feature type="region of interest" description="Disordered" evidence="1">
    <location>
        <begin position="37"/>
        <end position="75"/>
    </location>
</feature>
<proteinExistence type="predicted"/>
<evidence type="ECO:0000256" key="1">
    <source>
        <dbReference type="SAM" id="MobiDB-lite"/>
    </source>
</evidence>
<gene>
    <name evidence="3" type="ORF">SAMN05216386_1622</name>
</gene>
<evidence type="ECO:0000256" key="2">
    <source>
        <dbReference type="SAM" id="SignalP"/>
    </source>
</evidence>
<organism evidence="3 4">
    <name type="scientific">Nitrosospira briensis</name>
    <dbReference type="NCBI Taxonomy" id="35799"/>
    <lineage>
        <taxon>Bacteria</taxon>
        <taxon>Pseudomonadati</taxon>
        <taxon>Pseudomonadota</taxon>
        <taxon>Betaproteobacteria</taxon>
        <taxon>Nitrosomonadales</taxon>
        <taxon>Nitrosomonadaceae</taxon>
        <taxon>Nitrosospira</taxon>
    </lineage>
</organism>
<feature type="compositionally biased region" description="Basic and acidic residues" evidence="1">
    <location>
        <begin position="49"/>
        <end position="75"/>
    </location>
</feature>
<feature type="signal peptide" evidence="2">
    <location>
        <begin position="1"/>
        <end position="19"/>
    </location>
</feature>